<evidence type="ECO:0000313" key="2">
    <source>
        <dbReference type="Proteomes" id="UP000739411"/>
    </source>
</evidence>
<evidence type="ECO:0000313" key="1">
    <source>
        <dbReference type="EMBL" id="MBK7415784.1"/>
    </source>
</evidence>
<dbReference type="Proteomes" id="UP000739411">
    <property type="component" value="Unassembled WGS sequence"/>
</dbReference>
<comment type="caution">
    <text evidence="1">The sequence shown here is derived from an EMBL/GenBank/DDBJ whole genome shotgun (WGS) entry which is preliminary data.</text>
</comment>
<protein>
    <submittedName>
        <fullName evidence="1">Uncharacterized protein</fullName>
    </submittedName>
</protein>
<dbReference type="AlphaFoldDB" id="A0A935K390"/>
<dbReference type="EMBL" id="JADJMS010000025">
    <property type="protein sequence ID" value="MBK7415784.1"/>
    <property type="molecule type" value="Genomic_DNA"/>
</dbReference>
<sequence length="186" mass="21396">MLFPAAATATHVVEFCNRISATEKPITVACQPMLSEPENECFVIVPEHASCHGGEQIIGWAIWERPGVFIEAEFHAVWRNPLGEFLCLTPRPRSFEAITFLPDSNRKYHGRQVDNIRHALVKDMDVVRFLFLAKRRMEILNTGDLADQHGYISLPKKLEREYFKVMKEMVRLENRLATRYPSHSAS</sequence>
<organism evidence="1 2">
    <name type="scientific">Candidatus Dechloromonas phosphorivorans</name>
    <dbReference type="NCBI Taxonomy" id="2899244"/>
    <lineage>
        <taxon>Bacteria</taxon>
        <taxon>Pseudomonadati</taxon>
        <taxon>Pseudomonadota</taxon>
        <taxon>Betaproteobacteria</taxon>
        <taxon>Rhodocyclales</taxon>
        <taxon>Azonexaceae</taxon>
        <taxon>Dechloromonas</taxon>
    </lineage>
</organism>
<gene>
    <name evidence="1" type="ORF">IPJ38_12360</name>
</gene>
<name>A0A935K390_9RHOO</name>
<accession>A0A935K390</accession>
<reference evidence="1 2" key="1">
    <citation type="submission" date="2020-10" db="EMBL/GenBank/DDBJ databases">
        <title>Connecting structure to function with the recovery of over 1000 high-quality activated sludge metagenome-assembled genomes encoding full-length rRNA genes using long-read sequencing.</title>
        <authorList>
            <person name="Singleton C.M."/>
            <person name="Petriglieri F."/>
            <person name="Kristensen J.M."/>
            <person name="Kirkegaard R.H."/>
            <person name="Michaelsen T.Y."/>
            <person name="Andersen M.H."/>
            <person name="Karst S.M."/>
            <person name="Dueholm M.S."/>
            <person name="Nielsen P.H."/>
            <person name="Albertsen M."/>
        </authorList>
    </citation>
    <scope>NUCLEOTIDE SEQUENCE [LARGE SCALE GENOMIC DNA]</scope>
    <source>
        <strain evidence="1">EsbW_18-Q3-R4-48_BATAC.463</strain>
    </source>
</reference>
<proteinExistence type="predicted"/>